<feature type="region of interest" description="Disordered" evidence="3">
    <location>
        <begin position="247"/>
        <end position="274"/>
    </location>
</feature>
<feature type="compositionally biased region" description="Basic and acidic residues" evidence="3">
    <location>
        <begin position="100"/>
        <end position="114"/>
    </location>
</feature>
<gene>
    <name evidence="4" type="ORF">EVOR1521_LOCUS792</name>
</gene>
<evidence type="ECO:0000313" key="5">
    <source>
        <dbReference type="Proteomes" id="UP001178507"/>
    </source>
</evidence>
<protein>
    <recommendedName>
        <fullName evidence="6">Pentatricopeptide repeat-containing protein, chloroplastic</fullName>
    </recommendedName>
</protein>
<name>A0AA36MJP7_9DINO</name>
<reference evidence="4" key="1">
    <citation type="submission" date="2023-08" db="EMBL/GenBank/DDBJ databases">
        <authorList>
            <person name="Chen Y."/>
            <person name="Shah S."/>
            <person name="Dougan E. K."/>
            <person name="Thang M."/>
            <person name="Chan C."/>
        </authorList>
    </citation>
    <scope>NUCLEOTIDE SEQUENCE</scope>
</reference>
<evidence type="ECO:0000313" key="4">
    <source>
        <dbReference type="EMBL" id="CAJ1370153.1"/>
    </source>
</evidence>
<dbReference type="PANTHER" id="PTHR47936">
    <property type="entry name" value="PPR_LONG DOMAIN-CONTAINING PROTEIN"/>
    <property type="match status" value="1"/>
</dbReference>
<feature type="region of interest" description="Disordered" evidence="3">
    <location>
        <begin position="91"/>
        <end position="138"/>
    </location>
</feature>
<dbReference type="InterPro" id="IPR011990">
    <property type="entry name" value="TPR-like_helical_dom_sf"/>
</dbReference>
<dbReference type="Proteomes" id="UP001178507">
    <property type="component" value="Unassembled WGS sequence"/>
</dbReference>
<evidence type="ECO:0000256" key="2">
    <source>
        <dbReference type="PROSITE-ProRule" id="PRU00708"/>
    </source>
</evidence>
<dbReference type="Pfam" id="PF01535">
    <property type="entry name" value="PPR"/>
    <property type="match status" value="1"/>
</dbReference>
<accession>A0AA36MJP7</accession>
<dbReference type="Gene3D" id="1.25.40.10">
    <property type="entry name" value="Tetratricopeptide repeat domain"/>
    <property type="match status" value="2"/>
</dbReference>
<organism evidence="4 5">
    <name type="scientific">Effrenium voratum</name>
    <dbReference type="NCBI Taxonomy" id="2562239"/>
    <lineage>
        <taxon>Eukaryota</taxon>
        <taxon>Sar</taxon>
        <taxon>Alveolata</taxon>
        <taxon>Dinophyceae</taxon>
        <taxon>Suessiales</taxon>
        <taxon>Symbiodiniaceae</taxon>
        <taxon>Effrenium</taxon>
    </lineage>
</organism>
<dbReference type="InterPro" id="IPR002885">
    <property type="entry name" value="PPR_rpt"/>
</dbReference>
<evidence type="ECO:0000256" key="1">
    <source>
        <dbReference type="ARBA" id="ARBA00022737"/>
    </source>
</evidence>
<sequence>MCVPTRALQHPCPRKLHHPNERCGCAARLSLLVPHGHSRLADSGSLHAARLQNLRWRLTSAALLGRFQCSEGLRKLPDSLRALADDHKGAAACKAQRPLSPERKPRRSLRESRRTRISRVPSTEFTTPESPEVIDLDPPSTVKTRVPCVTFNEELNSEVPLITPTGAKAMKPLKAIRAISAEKAVGAIAEPFDITSRKEMLARRNLRALTENHRVILQQCQHCFSFLKSLSPAQRARCSLRYVGVGPVSAPRSESPQEQTGEAKAARRAGKQSDTCGPHPLATCVRSMVSRHILAELCKSRALRQACQLLETAKLGTGRPRSQAIGLNLVLSALSQEARWQEALHLLTTCQADVVSFTSVITACRARWQTALRLLERMGHQRIAADGVAQNAAGSACERASSWPRCIALASDGVGASVAVSACVRVRAWRPGLALLRRSAAVDSAAATPLLRAWRLGAELLSWLRHARVRPDALARERFGHACAEETCWQLALHLRTGLHGYPLAAWRSAAALAAGGSSPLFASKAMSLCAKARQWSLAVSLLGGRPVDTAMCAAAMSPESAEGLLQLLRQRGLRLGAAFCTALASARSSAGWRAAGSLLTRLEAWAVLPGTILWNVKMADCAWPRAAAVFERLPSASLSADEATWSGLAAACGKSGLWHLASQLLRQMRKLSLERSYVTAACAASCEDWRWALSAAGEATAPEAVLAALARSSRWSRALQVTSREGPLSAGHALNQICLNSLVFACGSAGRWQLATSLSPLDQVGASAAIGATNCPWQARKRPGGSGAVSAELAASPRNTLERLFFQLLPFVGLVEEPKASLLAGSLAELALTPSCSSSFFSPWPALQRGALLLAHPQPQQPDLDSHFSWRPWQMQRGPASVPQLQQAAASCQSSCAAAHPASPPAQQRMG</sequence>
<evidence type="ECO:0008006" key="6">
    <source>
        <dbReference type="Google" id="ProtNLM"/>
    </source>
</evidence>
<evidence type="ECO:0000256" key="3">
    <source>
        <dbReference type="SAM" id="MobiDB-lite"/>
    </source>
</evidence>
<dbReference type="PROSITE" id="PS51375">
    <property type="entry name" value="PPR"/>
    <property type="match status" value="1"/>
</dbReference>
<dbReference type="EMBL" id="CAUJNA010000002">
    <property type="protein sequence ID" value="CAJ1370153.1"/>
    <property type="molecule type" value="Genomic_DNA"/>
</dbReference>
<dbReference type="AlphaFoldDB" id="A0AA36MJP7"/>
<comment type="caution">
    <text evidence="4">The sequence shown here is derived from an EMBL/GenBank/DDBJ whole genome shotgun (WGS) entry which is preliminary data.</text>
</comment>
<keyword evidence="1" id="KW-0677">Repeat</keyword>
<proteinExistence type="predicted"/>
<dbReference type="PANTHER" id="PTHR47936:SF1">
    <property type="entry name" value="PENTATRICOPEPTIDE REPEAT-CONTAINING PROTEIN GUN1, CHLOROPLASTIC"/>
    <property type="match status" value="1"/>
</dbReference>
<keyword evidence="5" id="KW-1185">Reference proteome</keyword>
<feature type="repeat" description="PPR" evidence="2">
    <location>
        <begin position="642"/>
        <end position="676"/>
    </location>
</feature>